<dbReference type="InterPro" id="IPR045565">
    <property type="entry name" value="Phage_capsid_2"/>
</dbReference>
<evidence type="ECO:0000313" key="2">
    <source>
        <dbReference type="Proteomes" id="UP001228581"/>
    </source>
</evidence>
<name>A0ABT7CK94_9BACT</name>
<dbReference type="Pfam" id="PF19821">
    <property type="entry name" value="Phage_capsid_2"/>
    <property type="match status" value="1"/>
</dbReference>
<evidence type="ECO:0000313" key="1">
    <source>
        <dbReference type="EMBL" id="MDJ1494164.1"/>
    </source>
</evidence>
<accession>A0ABT7CK94</accession>
<keyword evidence="2" id="KW-1185">Reference proteome</keyword>
<reference evidence="1 2" key="1">
    <citation type="submission" date="2023-05" db="EMBL/GenBank/DDBJ databases">
        <authorList>
            <person name="Zhang X."/>
        </authorList>
    </citation>
    <scope>NUCLEOTIDE SEQUENCE [LARGE SCALE GENOMIC DNA]</scope>
    <source>
        <strain evidence="1 2">DM2B3-1</strain>
    </source>
</reference>
<gene>
    <name evidence="1" type="ORF">QNI19_14570</name>
</gene>
<dbReference type="Proteomes" id="UP001228581">
    <property type="component" value="Unassembled WGS sequence"/>
</dbReference>
<sequence>MAIQKELWVNYIMGNLFKENPHLNPIACTRVDENVLAGKIVHIPQAGSKPNVVRNRGVFPAVAVRRSDGDIVYVIDEYSTDPTVIPNADTIELSYDKLDSVLSEHLDVIAELIGDDIIFNWLSAFAAGQGSQAVSAANVIRIQNAATTAATAPSATGNRQKFSYNDIRRAQTFLNKQNIAKKDRFMLLPSELMSQLQDDADLIKRDFAKELDIENGIITKLFGFNLMERSSTAVYDNAGTPVVKAVGAAAAATDNEAAVFWQKAAVEAALGEVTMFEQLNDPTQYGDVYSALVRMGGRKRRSTAYGVGALVQQP</sequence>
<dbReference type="EMBL" id="JASJOT010000008">
    <property type="protein sequence ID" value="MDJ1494164.1"/>
    <property type="molecule type" value="Genomic_DNA"/>
</dbReference>
<organism evidence="1 2">
    <name type="scientific">Xanthocytophaga flava</name>
    <dbReference type="NCBI Taxonomy" id="3048013"/>
    <lineage>
        <taxon>Bacteria</taxon>
        <taxon>Pseudomonadati</taxon>
        <taxon>Bacteroidota</taxon>
        <taxon>Cytophagia</taxon>
        <taxon>Cytophagales</taxon>
        <taxon>Rhodocytophagaceae</taxon>
        <taxon>Xanthocytophaga</taxon>
    </lineage>
</organism>
<protein>
    <submittedName>
        <fullName evidence="1">Phage capsid protein</fullName>
    </submittedName>
</protein>
<comment type="caution">
    <text evidence="1">The sequence shown here is derived from an EMBL/GenBank/DDBJ whole genome shotgun (WGS) entry which is preliminary data.</text>
</comment>
<proteinExistence type="predicted"/>
<dbReference type="RefSeq" id="WP_313997085.1">
    <property type="nucleotide sequence ID" value="NZ_JASJOT010000008.1"/>
</dbReference>